<dbReference type="Pfam" id="PF02629">
    <property type="entry name" value="CoA_binding"/>
    <property type="match status" value="1"/>
</dbReference>
<evidence type="ECO:0000259" key="3">
    <source>
        <dbReference type="SMART" id="SM00881"/>
    </source>
</evidence>
<protein>
    <submittedName>
        <fullName evidence="4">CoA-binding protein</fullName>
    </submittedName>
</protein>
<gene>
    <name evidence="4" type="ORF">JYK00_01695</name>
</gene>
<sequence length="281" mass="30599">MINGKEKVCVQGITGKYGRLHTEKMLKYGTNILCGVSKNKKVDNVCGVEVLNSMEEAIVKYDIDTSVVFVPALYAKEAVFEAIDAGVKKIVIITEHIPQHDMLDIYKKARDNNVRIIGPNCPGIILPGVSKVGIMPENAFKPGDIAVISRSGTLMYEISNYLSLYSTGIKIGIGLGGDPIIGTSFSEALDYIMEESIKKVVIISEVGGLDEIKGIEYILNKGYDGEIRVFFAGRTAPHGKRMGHAGAIVEGYRGSIEYKEKSLKTLGVKVAKKIPELAWEG</sequence>
<name>A0ABX7S6R6_9BACT</name>
<dbReference type="SUPFAM" id="SSF52210">
    <property type="entry name" value="Succinyl-CoA synthetase domains"/>
    <property type="match status" value="1"/>
</dbReference>
<dbReference type="Pfam" id="PF00549">
    <property type="entry name" value="Ligase_CoA"/>
    <property type="match status" value="1"/>
</dbReference>
<evidence type="ECO:0000256" key="1">
    <source>
        <dbReference type="ARBA" id="ARBA00022598"/>
    </source>
</evidence>
<proteinExistence type="predicted"/>
<keyword evidence="2" id="KW-0547">Nucleotide-binding</keyword>
<dbReference type="InterPro" id="IPR003781">
    <property type="entry name" value="CoA-bd"/>
</dbReference>
<dbReference type="Gene3D" id="3.40.50.720">
    <property type="entry name" value="NAD(P)-binding Rossmann-like Domain"/>
    <property type="match status" value="1"/>
</dbReference>
<dbReference type="SMART" id="SM00881">
    <property type="entry name" value="CoA_binding"/>
    <property type="match status" value="1"/>
</dbReference>
<evidence type="ECO:0000256" key="2">
    <source>
        <dbReference type="ARBA" id="ARBA00022741"/>
    </source>
</evidence>
<evidence type="ECO:0000313" key="5">
    <source>
        <dbReference type="Proteomes" id="UP000671862"/>
    </source>
</evidence>
<dbReference type="PROSITE" id="PS00399">
    <property type="entry name" value="SUCCINYL_COA_LIG_2"/>
    <property type="match status" value="1"/>
</dbReference>
<dbReference type="InterPro" id="IPR005810">
    <property type="entry name" value="CoA_lig_alpha"/>
</dbReference>
<keyword evidence="5" id="KW-1185">Reference proteome</keyword>
<evidence type="ECO:0000313" key="4">
    <source>
        <dbReference type="EMBL" id="QTA38277.1"/>
    </source>
</evidence>
<dbReference type="PIRSF" id="PIRSF001553">
    <property type="entry name" value="SucCS_alpha"/>
    <property type="match status" value="1"/>
</dbReference>
<reference evidence="4 5" key="1">
    <citation type="submission" date="2021-03" db="EMBL/GenBank/DDBJ databases">
        <title>Thermosipho ferrireducens sp.nov., an anaerobic thermophilic iron-reducing bacterium isolated from a deep-sea hydrothermal sulfide deposits.</title>
        <authorList>
            <person name="Zeng X."/>
            <person name="Chen Y."/>
            <person name="Shao Z."/>
        </authorList>
    </citation>
    <scope>NUCLEOTIDE SEQUENCE [LARGE SCALE GENOMIC DNA]</scope>
    <source>
        <strain evidence="4 5">JL129W03</strain>
    </source>
</reference>
<organism evidence="4 5">
    <name type="scientific">Thermosipho ferrireducens</name>
    <dbReference type="NCBI Taxonomy" id="2571116"/>
    <lineage>
        <taxon>Bacteria</taxon>
        <taxon>Thermotogati</taxon>
        <taxon>Thermotogota</taxon>
        <taxon>Thermotogae</taxon>
        <taxon>Thermotogales</taxon>
        <taxon>Fervidobacteriaceae</taxon>
        <taxon>Thermosipho</taxon>
    </lineage>
</organism>
<dbReference type="InterPro" id="IPR017440">
    <property type="entry name" value="Cit_synth/succinyl-CoA_lig_AS"/>
</dbReference>
<dbReference type="PRINTS" id="PR01798">
    <property type="entry name" value="SCOASYNTHASE"/>
</dbReference>
<dbReference type="PANTHER" id="PTHR11117:SF2">
    <property type="entry name" value="SUCCINATE--COA LIGASE [ADP_GDP-FORMING] SUBUNIT ALPHA, MITOCHONDRIAL"/>
    <property type="match status" value="1"/>
</dbReference>
<dbReference type="Proteomes" id="UP000671862">
    <property type="component" value="Chromosome"/>
</dbReference>
<keyword evidence="1" id="KW-0436">Ligase</keyword>
<dbReference type="InterPro" id="IPR036291">
    <property type="entry name" value="NAD(P)-bd_dom_sf"/>
</dbReference>
<dbReference type="Gene3D" id="3.40.50.261">
    <property type="entry name" value="Succinyl-CoA synthetase domains"/>
    <property type="match status" value="1"/>
</dbReference>
<dbReference type="EMBL" id="CP071446">
    <property type="protein sequence ID" value="QTA38277.1"/>
    <property type="molecule type" value="Genomic_DNA"/>
</dbReference>
<dbReference type="InterPro" id="IPR005811">
    <property type="entry name" value="SUCC_ACL_C"/>
</dbReference>
<accession>A0ABX7S6R6</accession>
<dbReference type="RefSeq" id="WP_207566996.1">
    <property type="nucleotide sequence ID" value="NZ_CP071446.1"/>
</dbReference>
<dbReference type="PANTHER" id="PTHR11117">
    <property type="entry name" value="SUCCINYL-COA LIGASE SUBUNIT ALPHA"/>
    <property type="match status" value="1"/>
</dbReference>
<feature type="domain" description="CoA-binding" evidence="3">
    <location>
        <begin position="1"/>
        <end position="97"/>
    </location>
</feature>
<dbReference type="InterPro" id="IPR016102">
    <property type="entry name" value="Succinyl-CoA_synth-like"/>
</dbReference>
<dbReference type="SUPFAM" id="SSF51735">
    <property type="entry name" value="NAD(P)-binding Rossmann-fold domains"/>
    <property type="match status" value="1"/>
</dbReference>